<dbReference type="GO" id="GO:0000166">
    <property type="term" value="F:nucleotide binding"/>
    <property type="evidence" value="ECO:0007669"/>
    <property type="project" value="InterPro"/>
</dbReference>
<dbReference type="Gene3D" id="3.40.50.720">
    <property type="entry name" value="NAD(P)-binding Rossmann-like Domain"/>
    <property type="match status" value="1"/>
</dbReference>
<comment type="similarity">
    <text evidence="1">Belongs to the Gfo/Idh/MocA family.</text>
</comment>
<dbReference type="Pfam" id="PF22725">
    <property type="entry name" value="GFO_IDH_MocA_C3"/>
    <property type="match status" value="1"/>
</dbReference>
<dbReference type="OrthoDB" id="9815825at2"/>
<reference evidence="5 6" key="1">
    <citation type="submission" date="2018-10" db="EMBL/GenBank/DDBJ databases">
        <title>Dokdonia luteus sp. nov., isolated from sea water.</title>
        <authorList>
            <person name="Zhou L.Y."/>
            <person name="Du Z.J."/>
        </authorList>
    </citation>
    <scope>NUCLEOTIDE SEQUENCE [LARGE SCALE GENOMIC DNA]</scope>
    <source>
        <strain evidence="5 6">SH27</strain>
    </source>
</reference>
<dbReference type="GO" id="GO:0016491">
    <property type="term" value="F:oxidoreductase activity"/>
    <property type="evidence" value="ECO:0007669"/>
    <property type="project" value="UniProtKB-KW"/>
</dbReference>
<sequence>MKETRWGILGCGHIAEKFAQDLQQTEGAILQAVGSRSLEKAKAFGEEFEALEAFGSYEELAQSSAVDIIYVATPHMFHKEHTLLCLKNKKAVLCEKAFGMNLEEVAEMCAFAKAEKLFLMEALWTHFLPHYNYALETVHSGNLGKIKSLKADFGIDPEYNPEGRLFNKGLGGGSLLDVGIYPVFAALSMLGYTDNIKAEGKLGPTGVDHSVSIVLDYGNDVTAQLYCAIDEKTDTICTIELEFGKVLINSRFHEPSAVTVIAEGRNTLKEFPVNVNGYHYEILHCQEMLAQGKTESSIMTFEKSKQLMMLLDGIRNQIGLKY</sequence>
<dbReference type="EMBL" id="REFV01000020">
    <property type="protein sequence ID" value="RMB56241.1"/>
    <property type="molecule type" value="Genomic_DNA"/>
</dbReference>
<dbReference type="SUPFAM" id="SSF51735">
    <property type="entry name" value="NAD(P)-binding Rossmann-fold domains"/>
    <property type="match status" value="1"/>
</dbReference>
<evidence type="ECO:0000259" key="3">
    <source>
        <dbReference type="Pfam" id="PF01408"/>
    </source>
</evidence>
<proteinExistence type="inferred from homology"/>
<protein>
    <submittedName>
        <fullName evidence="5">Gfo/Idh/MocA family oxidoreductase</fullName>
    </submittedName>
</protein>
<keyword evidence="6" id="KW-1185">Reference proteome</keyword>
<dbReference type="AlphaFoldDB" id="A0A3M0FUB1"/>
<evidence type="ECO:0000256" key="2">
    <source>
        <dbReference type="ARBA" id="ARBA00023002"/>
    </source>
</evidence>
<evidence type="ECO:0000313" key="5">
    <source>
        <dbReference type="EMBL" id="RMB56241.1"/>
    </source>
</evidence>
<keyword evidence="2" id="KW-0560">Oxidoreductase</keyword>
<dbReference type="InterPro" id="IPR055170">
    <property type="entry name" value="GFO_IDH_MocA-like_dom"/>
</dbReference>
<dbReference type="PANTHER" id="PTHR22604">
    <property type="entry name" value="OXIDOREDUCTASES"/>
    <property type="match status" value="1"/>
</dbReference>
<dbReference type="Pfam" id="PF01408">
    <property type="entry name" value="GFO_IDH_MocA"/>
    <property type="match status" value="1"/>
</dbReference>
<organism evidence="5 6">
    <name type="scientific">Dokdonia sinensis</name>
    <dbReference type="NCBI Taxonomy" id="2479847"/>
    <lineage>
        <taxon>Bacteria</taxon>
        <taxon>Pseudomonadati</taxon>
        <taxon>Bacteroidota</taxon>
        <taxon>Flavobacteriia</taxon>
        <taxon>Flavobacteriales</taxon>
        <taxon>Flavobacteriaceae</taxon>
        <taxon>Dokdonia</taxon>
    </lineage>
</organism>
<dbReference type="SUPFAM" id="SSF55347">
    <property type="entry name" value="Glyceraldehyde-3-phosphate dehydrogenase-like, C-terminal domain"/>
    <property type="match status" value="1"/>
</dbReference>
<gene>
    <name evidence="5" type="ORF">EAX61_15245</name>
</gene>
<dbReference type="PANTHER" id="PTHR22604:SF105">
    <property type="entry name" value="TRANS-1,2-DIHYDROBENZENE-1,2-DIOL DEHYDROGENASE"/>
    <property type="match status" value="1"/>
</dbReference>
<feature type="domain" description="Gfo/Idh/MocA-like oxidoreductase N-terminal" evidence="3">
    <location>
        <begin position="5"/>
        <end position="120"/>
    </location>
</feature>
<accession>A0A3M0FUB1</accession>
<dbReference type="InterPro" id="IPR000683">
    <property type="entry name" value="Gfo/Idh/MocA-like_OxRdtase_N"/>
</dbReference>
<dbReference type="InterPro" id="IPR036291">
    <property type="entry name" value="NAD(P)-bd_dom_sf"/>
</dbReference>
<dbReference type="Proteomes" id="UP000281985">
    <property type="component" value="Unassembled WGS sequence"/>
</dbReference>
<evidence type="ECO:0000256" key="1">
    <source>
        <dbReference type="ARBA" id="ARBA00010928"/>
    </source>
</evidence>
<feature type="domain" description="GFO/IDH/MocA-like oxidoreductase" evidence="4">
    <location>
        <begin position="133"/>
        <end position="233"/>
    </location>
</feature>
<name>A0A3M0FUB1_9FLAO</name>
<dbReference type="Gene3D" id="3.30.360.10">
    <property type="entry name" value="Dihydrodipicolinate Reductase, domain 2"/>
    <property type="match status" value="1"/>
</dbReference>
<evidence type="ECO:0000259" key="4">
    <source>
        <dbReference type="Pfam" id="PF22725"/>
    </source>
</evidence>
<dbReference type="InterPro" id="IPR050984">
    <property type="entry name" value="Gfo/Idh/MocA_domain"/>
</dbReference>
<evidence type="ECO:0000313" key="6">
    <source>
        <dbReference type="Proteomes" id="UP000281985"/>
    </source>
</evidence>
<comment type="caution">
    <text evidence="5">The sequence shown here is derived from an EMBL/GenBank/DDBJ whole genome shotgun (WGS) entry which is preliminary data.</text>
</comment>